<keyword evidence="2" id="KW-1185">Reference proteome</keyword>
<gene>
    <name evidence="1" type="ORF">QTH91_22320</name>
</gene>
<accession>A0ABT7NH70</accession>
<evidence type="ECO:0000313" key="1">
    <source>
        <dbReference type="EMBL" id="MDM0047245.1"/>
    </source>
</evidence>
<dbReference type="RefSeq" id="WP_286662362.1">
    <property type="nucleotide sequence ID" value="NZ_JASZYV010000006.1"/>
</dbReference>
<proteinExistence type="predicted"/>
<organism evidence="1 2">
    <name type="scientific">Variovorax dokdonensis</name>
    <dbReference type="NCBI Taxonomy" id="344883"/>
    <lineage>
        <taxon>Bacteria</taxon>
        <taxon>Pseudomonadati</taxon>
        <taxon>Pseudomonadota</taxon>
        <taxon>Betaproteobacteria</taxon>
        <taxon>Burkholderiales</taxon>
        <taxon>Comamonadaceae</taxon>
        <taxon>Variovorax</taxon>
    </lineage>
</organism>
<sequence length="80" mass="8631">MSLTLLQKLSMAELPVAVTDGSDVDGLRILKMAGHVRAEIPSPVRTLTGYMQPPALAIAITALGRQMLERFPQLRGSSRS</sequence>
<protein>
    <submittedName>
        <fullName evidence="1">Uncharacterized protein</fullName>
    </submittedName>
</protein>
<reference evidence="1" key="1">
    <citation type="submission" date="2023-06" db="EMBL/GenBank/DDBJ databases">
        <authorList>
            <person name="Jiang Y."/>
            <person name="Liu Q."/>
        </authorList>
    </citation>
    <scope>NUCLEOTIDE SEQUENCE</scope>
    <source>
        <strain evidence="1">CGMCC 1.12089</strain>
    </source>
</reference>
<dbReference type="EMBL" id="JASZYV010000006">
    <property type="protein sequence ID" value="MDM0047245.1"/>
    <property type="molecule type" value="Genomic_DNA"/>
</dbReference>
<comment type="caution">
    <text evidence="1">The sequence shown here is derived from an EMBL/GenBank/DDBJ whole genome shotgun (WGS) entry which is preliminary data.</text>
</comment>
<name>A0ABT7NH70_9BURK</name>
<evidence type="ECO:0000313" key="2">
    <source>
        <dbReference type="Proteomes" id="UP001174908"/>
    </source>
</evidence>
<dbReference type="Proteomes" id="UP001174908">
    <property type="component" value="Unassembled WGS sequence"/>
</dbReference>